<dbReference type="InterPro" id="IPR023206">
    <property type="entry name" value="Bifunctional_P450_P450_red"/>
</dbReference>
<keyword evidence="4 14" id="KW-0349">Heme</keyword>
<dbReference type="InterPro" id="IPR002401">
    <property type="entry name" value="Cyt_P450_E_grp-I"/>
</dbReference>
<keyword evidence="10 14" id="KW-0249">Electron transport</keyword>
<comment type="cofactor">
    <cofactor evidence="1 14 15">
        <name>heme</name>
        <dbReference type="ChEBI" id="CHEBI:30413"/>
    </cofactor>
</comment>
<evidence type="ECO:0000256" key="13">
    <source>
        <dbReference type="ARBA" id="ARBA00023033"/>
    </source>
</evidence>
<dbReference type="Pfam" id="PF00067">
    <property type="entry name" value="p450"/>
    <property type="match status" value="1"/>
</dbReference>
<evidence type="ECO:0000256" key="12">
    <source>
        <dbReference type="ARBA" id="ARBA00023004"/>
    </source>
</evidence>
<dbReference type="GO" id="GO:0020037">
    <property type="term" value="F:heme binding"/>
    <property type="evidence" value="ECO:0007669"/>
    <property type="project" value="UniProtKB-UniRule"/>
</dbReference>
<keyword evidence="9 14" id="KW-0521">NADP</keyword>
<evidence type="ECO:0000256" key="10">
    <source>
        <dbReference type="ARBA" id="ARBA00022982"/>
    </source>
</evidence>
<dbReference type="Gene3D" id="3.40.50.360">
    <property type="match status" value="1"/>
</dbReference>
<dbReference type="PANTHER" id="PTHR19384:SF127">
    <property type="entry name" value="BIFUNCTIONAL CYTOCHROME P450_NADPH--P450 REDUCTASE"/>
    <property type="match status" value="1"/>
</dbReference>
<comment type="cofactor">
    <cofactor evidence="14">
        <name>FAD</name>
        <dbReference type="ChEBI" id="CHEBI:57692"/>
    </cofactor>
    <cofactor evidence="14">
        <name>FMN</name>
        <dbReference type="ChEBI" id="CHEBI:58210"/>
    </cofactor>
</comment>
<dbReference type="Pfam" id="PF00667">
    <property type="entry name" value="FAD_binding_1"/>
    <property type="match status" value="1"/>
</dbReference>
<dbReference type="SUPFAM" id="SSF48264">
    <property type="entry name" value="Cytochrome P450"/>
    <property type="match status" value="1"/>
</dbReference>
<dbReference type="InterPro" id="IPR039261">
    <property type="entry name" value="FNR_nucleotide-bd"/>
</dbReference>
<keyword evidence="6 14" id="KW-0288">FMN</keyword>
<dbReference type="InterPro" id="IPR001433">
    <property type="entry name" value="OxRdtase_FAD/NAD-bd"/>
</dbReference>
<dbReference type="InterPro" id="IPR017972">
    <property type="entry name" value="Cyt_P450_CS"/>
</dbReference>
<sequence length="1081" mass="120754">MVRLTYSRPQPLPLIGNLLDLQDDVPIHALERLADIYGPIYKITMRGKERIIVTSFKLFDELCDENRFWKVPPAALVSGPTPPAEGLFSARSSQSPDWIQAHKILMPAFGPLAIEEMFDEMYDIASQMVMLWARKDSGANRVLVSKEMSNLTFDTIALCAMDFRFNSFYQGQGQAHPFVTAMSNLLLNRSNSQQLSSMLKKLLPSTNEQLRKDAQYQKNLSEQLVKHRKDNPTDKKDLLNAMIYGKDPTTGETMRDELVAANMITFLVAGHETTSGLLSFALLNMLKNPSTLFAARQEVDRVVGKEKITSKHLSELIYVHALLKETLRLTPTAPAITRGPRPENKEDPPRLDRKYELPREGSGIVCLLTKIQRDPEVWGVDVEEFKPERMLDEHMEKIPRNAWKPFGTGLRGCIGRSFAIQEAVLAVALILQNFDVAMDDPSYEMKIVQTLTIKPKDFYIRPTLRKGVTVNSLQERLVVGTAASSIYKSLSIPQENQSDESTNKLSITVAFGSNTGTCQALAQKVASQARQQGYQSSVVDLDAMTGNLPTDEPVIIITASYEGQPPDNAARFVAYMEHLKDPDIFNGVNFAVFGCGHHDWSATYQRIPTLIDEALLKLGASRICERGSSDAASGDMFGDFASWTEKIMWPALLSISPRQSNPIPQKMKVPTLDIQISHQGRDTHLQQNLKWGQVVEARRLTSAGQPEKWHTMIKLATGMTYQVGDYLAVLPMNPEGIVKRVIQRFNLPWDAIITIKDSGTTTLPTDSPLPVSELLKGYVELSDPVTRRVIEALIEDATNASEKEELNLVLGDEKSLQEMLDRRTSILEFLEQNPTLATDFSKYLSLLSPLRPRHYSISSSPLVDPTCCTLTYTVIDALALSNTGKKFQGVTGTYLRSLKPGDQLLVSVRSTNKVFRLPSTPEQTPLIMFCAGSGLAPFRGFIQERAVMIKEGQRKLAPALLFVGCRTPTGDGLYLDEFAEWSRIGAVDIRYAFSRAPERSQGCRYVQDRMLSNKKDIIELWKDGAKVYICGSKNVAQTVGKAARILVEESAKEAGKDMTQEELDDWVKARKNDRIVSDVFA</sequence>
<accession>A0A6A6U159</accession>
<dbReference type="PROSITE" id="PS00086">
    <property type="entry name" value="CYTOCHROME_P450"/>
    <property type="match status" value="1"/>
</dbReference>
<keyword evidence="20" id="KW-1185">Reference proteome</keyword>
<protein>
    <recommendedName>
        <fullName evidence="14">Bifunctional cytochrome P450/NADPH--P450 reductase</fullName>
    </recommendedName>
    <domain>
        <recommendedName>
            <fullName evidence="14">Cytochrome P450</fullName>
            <ecNumber evidence="14">1.14.14.1</ecNumber>
        </recommendedName>
    </domain>
    <domain>
        <recommendedName>
            <fullName evidence="14">NADPH--cytochrome P450 reductase</fullName>
            <ecNumber evidence="14">1.6.2.4</ecNumber>
        </recommendedName>
    </domain>
</protein>
<dbReference type="PROSITE" id="PS50902">
    <property type="entry name" value="FLAVODOXIN_LIKE"/>
    <property type="match status" value="1"/>
</dbReference>
<dbReference type="InterPro" id="IPR001128">
    <property type="entry name" value="Cyt_P450"/>
</dbReference>
<dbReference type="EC" id="1.6.2.4" evidence="14"/>
<evidence type="ECO:0000313" key="19">
    <source>
        <dbReference type="EMBL" id="KAF2665003.1"/>
    </source>
</evidence>
<dbReference type="InterPro" id="IPR003097">
    <property type="entry name" value="CysJ-like_FAD-binding"/>
</dbReference>
<dbReference type="InterPro" id="IPR023173">
    <property type="entry name" value="NADPH_Cyt_P450_Rdtase_alpha"/>
</dbReference>
<dbReference type="FunFam" id="1.10.630.10:FF:000040">
    <property type="entry name" value="Bifunctional cytochrome P450/NADPH--P450 reductase"/>
    <property type="match status" value="1"/>
</dbReference>
<dbReference type="PROSITE" id="PS51384">
    <property type="entry name" value="FAD_FR"/>
    <property type="match status" value="1"/>
</dbReference>
<dbReference type="CDD" id="cd11068">
    <property type="entry name" value="CYP120A1"/>
    <property type="match status" value="1"/>
</dbReference>
<evidence type="ECO:0000259" key="18">
    <source>
        <dbReference type="PROSITE" id="PS51384"/>
    </source>
</evidence>
<dbReference type="EC" id="1.14.14.1" evidence="14"/>
<dbReference type="CDD" id="cd06206">
    <property type="entry name" value="bifunctional_CYPOR"/>
    <property type="match status" value="1"/>
</dbReference>
<proteinExistence type="inferred from homology"/>
<dbReference type="GO" id="GO:0050660">
    <property type="term" value="F:flavin adenine dinucleotide binding"/>
    <property type="evidence" value="ECO:0007669"/>
    <property type="project" value="TreeGrafter"/>
</dbReference>
<dbReference type="InterPro" id="IPR017938">
    <property type="entry name" value="Riboflavin_synthase-like_b-brl"/>
</dbReference>
<dbReference type="EMBL" id="MU004241">
    <property type="protein sequence ID" value="KAF2665003.1"/>
    <property type="molecule type" value="Genomic_DNA"/>
</dbReference>
<dbReference type="SUPFAM" id="SSF52343">
    <property type="entry name" value="Ferredoxin reductase-like, C-terminal NADP-linked domain"/>
    <property type="match status" value="1"/>
</dbReference>
<comment type="catalytic activity">
    <reaction evidence="14">
        <text>an organic molecule + reduced [NADPH--hemoprotein reductase] + O2 = an alcohol + oxidized [NADPH--hemoprotein reductase] + H2O + H(+)</text>
        <dbReference type="Rhea" id="RHEA:17149"/>
        <dbReference type="Rhea" id="RHEA-COMP:11964"/>
        <dbReference type="Rhea" id="RHEA-COMP:11965"/>
        <dbReference type="ChEBI" id="CHEBI:15377"/>
        <dbReference type="ChEBI" id="CHEBI:15378"/>
        <dbReference type="ChEBI" id="CHEBI:15379"/>
        <dbReference type="ChEBI" id="CHEBI:30879"/>
        <dbReference type="ChEBI" id="CHEBI:57618"/>
        <dbReference type="ChEBI" id="CHEBI:58210"/>
        <dbReference type="ChEBI" id="CHEBI:142491"/>
        <dbReference type="EC" id="1.14.14.1"/>
    </reaction>
</comment>
<dbReference type="Proteomes" id="UP000799302">
    <property type="component" value="Unassembled WGS sequence"/>
</dbReference>
<keyword evidence="7 14" id="KW-0479">Metal-binding</keyword>
<evidence type="ECO:0000256" key="7">
    <source>
        <dbReference type="ARBA" id="ARBA00022723"/>
    </source>
</evidence>
<keyword evidence="3 14" id="KW-0813">Transport</keyword>
<dbReference type="PANTHER" id="PTHR19384">
    <property type="entry name" value="NITRIC OXIDE SYNTHASE-RELATED"/>
    <property type="match status" value="1"/>
</dbReference>
<gene>
    <name evidence="19" type="ORF">BT63DRAFT_378559</name>
</gene>
<dbReference type="Gene3D" id="1.20.990.10">
    <property type="entry name" value="NADPH-cytochrome p450 Reductase, Chain A, domain 3"/>
    <property type="match status" value="1"/>
</dbReference>
<evidence type="ECO:0000259" key="17">
    <source>
        <dbReference type="PROSITE" id="PS50902"/>
    </source>
</evidence>
<evidence type="ECO:0000256" key="1">
    <source>
        <dbReference type="ARBA" id="ARBA00001971"/>
    </source>
</evidence>
<evidence type="ECO:0000256" key="2">
    <source>
        <dbReference type="ARBA" id="ARBA00010018"/>
    </source>
</evidence>
<keyword evidence="12 14" id="KW-0408">Iron</keyword>
<dbReference type="InterPro" id="IPR029039">
    <property type="entry name" value="Flavoprotein-like_sf"/>
</dbReference>
<evidence type="ECO:0000256" key="16">
    <source>
        <dbReference type="SAM" id="MobiDB-lite"/>
    </source>
</evidence>
<dbReference type="AlphaFoldDB" id="A0A6A6U159"/>
<evidence type="ECO:0000256" key="8">
    <source>
        <dbReference type="ARBA" id="ARBA00022827"/>
    </source>
</evidence>
<name>A0A6A6U159_9PEZI</name>
<dbReference type="Pfam" id="PF00175">
    <property type="entry name" value="NAD_binding_1"/>
    <property type="match status" value="1"/>
</dbReference>
<dbReference type="GO" id="GO:0003958">
    <property type="term" value="F:NADPH-hemoprotein reductase activity"/>
    <property type="evidence" value="ECO:0007669"/>
    <property type="project" value="UniProtKB-UniRule"/>
</dbReference>
<evidence type="ECO:0000256" key="9">
    <source>
        <dbReference type="ARBA" id="ARBA00022857"/>
    </source>
</evidence>
<evidence type="ECO:0000256" key="5">
    <source>
        <dbReference type="ARBA" id="ARBA00022630"/>
    </source>
</evidence>
<keyword evidence="5 14" id="KW-0285">Flavoprotein</keyword>
<evidence type="ECO:0000256" key="6">
    <source>
        <dbReference type="ARBA" id="ARBA00022643"/>
    </source>
</evidence>
<feature type="binding site" description="axial binding residue" evidence="15">
    <location>
        <position position="413"/>
    </location>
    <ligand>
        <name>heme</name>
        <dbReference type="ChEBI" id="CHEBI:30413"/>
    </ligand>
    <ligandPart>
        <name>Fe</name>
        <dbReference type="ChEBI" id="CHEBI:18248"/>
    </ligandPart>
</feature>
<organism evidence="19 20">
    <name type="scientific">Microthyrium microscopicum</name>
    <dbReference type="NCBI Taxonomy" id="703497"/>
    <lineage>
        <taxon>Eukaryota</taxon>
        <taxon>Fungi</taxon>
        <taxon>Dikarya</taxon>
        <taxon>Ascomycota</taxon>
        <taxon>Pezizomycotina</taxon>
        <taxon>Dothideomycetes</taxon>
        <taxon>Dothideomycetes incertae sedis</taxon>
        <taxon>Microthyriales</taxon>
        <taxon>Microthyriaceae</taxon>
        <taxon>Microthyrium</taxon>
    </lineage>
</organism>
<keyword evidence="11 14" id="KW-0560">Oxidoreductase</keyword>
<keyword evidence="13 14" id="KW-0503">Monooxygenase</keyword>
<comment type="catalytic activity">
    <reaction evidence="14">
        <text>2 oxidized [cytochrome P450] + NADPH = 2 reduced [cytochrome P450] + NADP(+) + H(+)</text>
        <dbReference type="Rhea" id="RHEA:24040"/>
        <dbReference type="Rhea" id="RHEA-COMP:14627"/>
        <dbReference type="Rhea" id="RHEA-COMP:14628"/>
        <dbReference type="ChEBI" id="CHEBI:15378"/>
        <dbReference type="ChEBI" id="CHEBI:55376"/>
        <dbReference type="ChEBI" id="CHEBI:57783"/>
        <dbReference type="ChEBI" id="CHEBI:58349"/>
        <dbReference type="ChEBI" id="CHEBI:60344"/>
        <dbReference type="EC" id="1.6.2.4"/>
    </reaction>
</comment>
<feature type="domain" description="Flavodoxin-like" evidence="17">
    <location>
        <begin position="507"/>
        <end position="648"/>
    </location>
</feature>
<dbReference type="GO" id="GO:0005506">
    <property type="term" value="F:iron ion binding"/>
    <property type="evidence" value="ECO:0007669"/>
    <property type="project" value="UniProtKB-UniRule"/>
</dbReference>
<dbReference type="SUPFAM" id="SSF52218">
    <property type="entry name" value="Flavoproteins"/>
    <property type="match status" value="1"/>
</dbReference>
<dbReference type="Gene3D" id="3.40.50.80">
    <property type="entry name" value="Nucleotide-binding domain of ferredoxin-NADP reductase (FNR) module"/>
    <property type="match status" value="1"/>
</dbReference>
<dbReference type="InterPro" id="IPR008254">
    <property type="entry name" value="Flavodoxin/NO_synth"/>
</dbReference>
<dbReference type="PRINTS" id="PR00385">
    <property type="entry name" value="P450"/>
</dbReference>
<dbReference type="OrthoDB" id="1470350at2759"/>
<dbReference type="Pfam" id="PF00258">
    <property type="entry name" value="Flavodoxin_1"/>
    <property type="match status" value="1"/>
</dbReference>
<evidence type="ECO:0000256" key="11">
    <source>
        <dbReference type="ARBA" id="ARBA00023002"/>
    </source>
</evidence>
<evidence type="ECO:0000256" key="4">
    <source>
        <dbReference type="ARBA" id="ARBA00022617"/>
    </source>
</evidence>
<dbReference type="SUPFAM" id="SSF63380">
    <property type="entry name" value="Riboflavin synthase domain-like"/>
    <property type="match status" value="1"/>
</dbReference>
<dbReference type="PIRSF" id="PIRSF000209">
    <property type="entry name" value="Bifunctional_P450_P450R"/>
    <property type="match status" value="1"/>
</dbReference>
<reference evidence="19" key="1">
    <citation type="journal article" date="2020" name="Stud. Mycol.">
        <title>101 Dothideomycetes genomes: a test case for predicting lifestyles and emergence of pathogens.</title>
        <authorList>
            <person name="Haridas S."/>
            <person name="Albert R."/>
            <person name="Binder M."/>
            <person name="Bloem J."/>
            <person name="Labutti K."/>
            <person name="Salamov A."/>
            <person name="Andreopoulos B."/>
            <person name="Baker S."/>
            <person name="Barry K."/>
            <person name="Bills G."/>
            <person name="Bluhm B."/>
            <person name="Cannon C."/>
            <person name="Castanera R."/>
            <person name="Culley D."/>
            <person name="Daum C."/>
            <person name="Ezra D."/>
            <person name="Gonzalez J."/>
            <person name="Henrissat B."/>
            <person name="Kuo A."/>
            <person name="Liang C."/>
            <person name="Lipzen A."/>
            <person name="Lutzoni F."/>
            <person name="Magnuson J."/>
            <person name="Mondo S."/>
            <person name="Nolan M."/>
            <person name="Ohm R."/>
            <person name="Pangilinan J."/>
            <person name="Park H.-J."/>
            <person name="Ramirez L."/>
            <person name="Alfaro M."/>
            <person name="Sun H."/>
            <person name="Tritt A."/>
            <person name="Yoshinaga Y."/>
            <person name="Zwiers L.-H."/>
            <person name="Turgeon B."/>
            <person name="Goodwin S."/>
            <person name="Spatafora J."/>
            <person name="Crous P."/>
            <person name="Grigoriev I."/>
        </authorList>
    </citation>
    <scope>NUCLEOTIDE SEQUENCE</scope>
    <source>
        <strain evidence="19">CBS 115976</strain>
    </source>
</reference>
<dbReference type="InterPro" id="IPR017927">
    <property type="entry name" value="FAD-bd_FR_type"/>
</dbReference>
<comment type="similarity">
    <text evidence="2 14">In the N-terminal section; belongs to the cytochrome P450 family.</text>
</comment>
<feature type="compositionally biased region" description="Basic and acidic residues" evidence="16">
    <location>
        <begin position="340"/>
        <end position="354"/>
    </location>
</feature>
<feature type="region of interest" description="Disordered" evidence="16">
    <location>
        <begin position="333"/>
        <end position="354"/>
    </location>
</feature>
<evidence type="ECO:0000256" key="14">
    <source>
        <dbReference type="PIRNR" id="PIRNR000209"/>
    </source>
</evidence>
<dbReference type="GO" id="GO:0010181">
    <property type="term" value="F:FMN binding"/>
    <property type="evidence" value="ECO:0007669"/>
    <property type="project" value="UniProtKB-UniRule"/>
</dbReference>
<evidence type="ECO:0000256" key="3">
    <source>
        <dbReference type="ARBA" id="ARBA00022448"/>
    </source>
</evidence>
<dbReference type="Gene3D" id="1.10.630.10">
    <property type="entry name" value="Cytochrome P450"/>
    <property type="match status" value="1"/>
</dbReference>
<evidence type="ECO:0000256" key="15">
    <source>
        <dbReference type="PIRSR" id="PIRSR000209-1"/>
    </source>
</evidence>
<dbReference type="PRINTS" id="PR00463">
    <property type="entry name" value="EP450I"/>
</dbReference>
<feature type="domain" description="FAD-binding FR-type" evidence="18">
    <location>
        <begin position="687"/>
        <end position="918"/>
    </location>
</feature>
<dbReference type="GO" id="GO:0070330">
    <property type="term" value="F:aromatase activity"/>
    <property type="evidence" value="ECO:0007669"/>
    <property type="project" value="UniProtKB-UniRule"/>
</dbReference>
<dbReference type="Gene3D" id="2.40.30.10">
    <property type="entry name" value="Translation factors"/>
    <property type="match status" value="1"/>
</dbReference>
<dbReference type="InterPro" id="IPR036396">
    <property type="entry name" value="Cyt_P450_sf"/>
</dbReference>
<evidence type="ECO:0000313" key="20">
    <source>
        <dbReference type="Proteomes" id="UP000799302"/>
    </source>
</evidence>
<keyword evidence="8 14" id="KW-0274">FAD</keyword>
<dbReference type="GO" id="GO:0005829">
    <property type="term" value="C:cytosol"/>
    <property type="evidence" value="ECO:0007669"/>
    <property type="project" value="TreeGrafter"/>
</dbReference>